<dbReference type="EMBL" id="JAFBMS010002231">
    <property type="protein sequence ID" value="KAG9328439.1"/>
    <property type="molecule type" value="Genomic_DNA"/>
</dbReference>
<gene>
    <name evidence="1" type="ORF">JZ751_013955</name>
</gene>
<name>A0A8T2MJA5_9TELE</name>
<dbReference type="Proteomes" id="UP000824540">
    <property type="component" value="Unassembled WGS sequence"/>
</dbReference>
<sequence>MPLRTRLAAHSTATPQDGQRALHSWVVLAAEIKQHCPDRLEHLGCSRTEGAVIRNLEGIPTLGD</sequence>
<protein>
    <submittedName>
        <fullName evidence="1">Uncharacterized protein</fullName>
    </submittedName>
</protein>
<reference evidence="1" key="1">
    <citation type="thesis" date="2021" institute="BYU ScholarsArchive" country="Provo, UT, USA">
        <title>Applications of and Algorithms for Genome Assembly and Genomic Analyses with an Emphasis on Marine Teleosts.</title>
        <authorList>
            <person name="Pickett B.D."/>
        </authorList>
    </citation>
    <scope>NUCLEOTIDE SEQUENCE</scope>
    <source>
        <strain evidence="1">HI-2016</strain>
    </source>
</reference>
<accession>A0A8T2MJA5</accession>
<evidence type="ECO:0000313" key="1">
    <source>
        <dbReference type="EMBL" id="KAG9328439.1"/>
    </source>
</evidence>
<comment type="caution">
    <text evidence="1">The sequence shown here is derived from an EMBL/GenBank/DDBJ whole genome shotgun (WGS) entry which is preliminary data.</text>
</comment>
<organism evidence="1 2">
    <name type="scientific">Albula glossodonta</name>
    <name type="common">roundjaw bonefish</name>
    <dbReference type="NCBI Taxonomy" id="121402"/>
    <lineage>
        <taxon>Eukaryota</taxon>
        <taxon>Metazoa</taxon>
        <taxon>Chordata</taxon>
        <taxon>Craniata</taxon>
        <taxon>Vertebrata</taxon>
        <taxon>Euteleostomi</taxon>
        <taxon>Actinopterygii</taxon>
        <taxon>Neopterygii</taxon>
        <taxon>Teleostei</taxon>
        <taxon>Albuliformes</taxon>
        <taxon>Albulidae</taxon>
        <taxon>Albula</taxon>
    </lineage>
</organism>
<dbReference type="AlphaFoldDB" id="A0A8T2MJA5"/>
<proteinExistence type="predicted"/>
<keyword evidence="2" id="KW-1185">Reference proteome</keyword>
<evidence type="ECO:0000313" key="2">
    <source>
        <dbReference type="Proteomes" id="UP000824540"/>
    </source>
</evidence>